<dbReference type="Proteomes" id="UP001524944">
    <property type="component" value="Unassembled WGS sequence"/>
</dbReference>
<feature type="transmembrane region" description="Helical" evidence="6">
    <location>
        <begin position="180"/>
        <end position="203"/>
    </location>
</feature>
<feature type="transmembrane region" description="Helical" evidence="6">
    <location>
        <begin position="266"/>
        <end position="283"/>
    </location>
</feature>
<dbReference type="RefSeq" id="WP_257913312.1">
    <property type="nucleotide sequence ID" value="NZ_JANPWE010000004.1"/>
</dbReference>
<evidence type="ECO:0000313" key="7">
    <source>
        <dbReference type="EMBL" id="MCR6545761.1"/>
    </source>
</evidence>
<reference evidence="7 8" key="1">
    <citation type="submission" date="2022-08" db="EMBL/GenBank/DDBJ databases">
        <title>Proteogenomics of the novel Dehalobacterium formicoaceticum strain EZ94 highlights a key role of methyltransferases during anaerobic dichloromethane degradation.</title>
        <authorList>
            <person name="Wasmund K."/>
        </authorList>
    </citation>
    <scope>NUCLEOTIDE SEQUENCE [LARGE SCALE GENOMIC DNA]</scope>
    <source>
        <strain evidence="7 8">EZ94</strain>
    </source>
</reference>
<organism evidence="7 8">
    <name type="scientific">Dehalobacterium formicoaceticum</name>
    <dbReference type="NCBI Taxonomy" id="51515"/>
    <lineage>
        <taxon>Bacteria</taxon>
        <taxon>Bacillati</taxon>
        <taxon>Bacillota</taxon>
        <taxon>Clostridia</taxon>
        <taxon>Eubacteriales</taxon>
        <taxon>Peptococcaceae</taxon>
        <taxon>Dehalobacterium</taxon>
    </lineage>
</organism>
<dbReference type="Pfam" id="PF02653">
    <property type="entry name" value="BPD_transp_2"/>
    <property type="match status" value="1"/>
</dbReference>
<sequence length="300" mass="31916">MYLSIFLGTVEQGLLWSLMVLGIYMTYRVLDYADLTVEGSFTLGAAMAARLIFDGYDPVLATLLAIFSGAIAGVITGILHTQFRIAPLLSGILSMIALYSINLRIMGKANISLLRLDTVISKITAMGVPEDWSVLVMGIFVAAAVVVILWLFLNTEIGLAMRATGDNPQMIRSLGANTNVMKIIGLSLSNALVALSGALVAQYQNFADVGMGIGTIVVGLASVIIGEVLFGTKSVIRTLIAVVLGSLVYRMVVAGVLQMGLNPNDLRLLTALIVTLALASPILKEKIRNLLASKRSEDNA</sequence>
<keyword evidence="2" id="KW-1003">Cell membrane</keyword>
<dbReference type="PANTHER" id="PTHR32196:SF69">
    <property type="entry name" value="BRANCHED-CHAIN AMINO ACID TRANSPORT SYSTEM, PERMEASE PROTEIN"/>
    <property type="match status" value="1"/>
</dbReference>
<keyword evidence="3 6" id="KW-0812">Transmembrane</keyword>
<evidence type="ECO:0000256" key="6">
    <source>
        <dbReference type="SAM" id="Phobius"/>
    </source>
</evidence>
<dbReference type="CDD" id="cd06574">
    <property type="entry name" value="TM_PBP1_branched-chain-AA_like"/>
    <property type="match status" value="1"/>
</dbReference>
<evidence type="ECO:0000256" key="2">
    <source>
        <dbReference type="ARBA" id="ARBA00022475"/>
    </source>
</evidence>
<feature type="transmembrane region" description="Helical" evidence="6">
    <location>
        <begin position="132"/>
        <end position="153"/>
    </location>
</feature>
<feature type="transmembrane region" description="Helical" evidence="6">
    <location>
        <begin position="209"/>
        <end position="230"/>
    </location>
</feature>
<feature type="transmembrane region" description="Helical" evidence="6">
    <location>
        <begin position="239"/>
        <end position="260"/>
    </location>
</feature>
<comment type="caution">
    <text evidence="7">The sequence shown here is derived from an EMBL/GenBank/DDBJ whole genome shotgun (WGS) entry which is preliminary data.</text>
</comment>
<evidence type="ECO:0000256" key="1">
    <source>
        <dbReference type="ARBA" id="ARBA00004651"/>
    </source>
</evidence>
<keyword evidence="8" id="KW-1185">Reference proteome</keyword>
<evidence type="ECO:0000256" key="4">
    <source>
        <dbReference type="ARBA" id="ARBA00022989"/>
    </source>
</evidence>
<name>A0ABT1Y5J7_9FIRM</name>
<gene>
    <name evidence="7" type="ORF">NVS47_09605</name>
</gene>
<keyword evidence="4 6" id="KW-1133">Transmembrane helix</keyword>
<dbReference type="InterPro" id="IPR001851">
    <property type="entry name" value="ABC_transp_permease"/>
</dbReference>
<dbReference type="PANTHER" id="PTHR32196">
    <property type="entry name" value="ABC TRANSPORTER PERMEASE PROTEIN YPHD-RELATED-RELATED"/>
    <property type="match status" value="1"/>
</dbReference>
<evidence type="ECO:0000313" key="8">
    <source>
        <dbReference type="Proteomes" id="UP001524944"/>
    </source>
</evidence>
<evidence type="ECO:0000256" key="5">
    <source>
        <dbReference type="ARBA" id="ARBA00023136"/>
    </source>
</evidence>
<accession>A0ABT1Y5J7</accession>
<proteinExistence type="predicted"/>
<dbReference type="EMBL" id="JANPWE010000004">
    <property type="protein sequence ID" value="MCR6545761.1"/>
    <property type="molecule type" value="Genomic_DNA"/>
</dbReference>
<feature type="transmembrane region" description="Helical" evidence="6">
    <location>
        <begin position="6"/>
        <end position="25"/>
    </location>
</feature>
<protein>
    <submittedName>
        <fullName evidence="7">ABC transporter permease</fullName>
    </submittedName>
</protein>
<feature type="transmembrane region" description="Helical" evidence="6">
    <location>
        <begin position="59"/>
        <end position="79"/>
    </location>
</feature>
<comment type="subcellular location">
    <subcellularLocation>
        <location evidence="1">Cell membrane</location>
        <topology evidence="1">Multi-pass membrane protein</topology>
    </subcellularLocation>
</comment>
<feature type="transmembrane region" description="Helical" evidence="6">
    <location>
        <begin position="86"/>
        <end position="106"/>
    </location>
</feature>
<keyword evidence="5 6" id="KW-0472">Membrane</keyword>
<evidence type="ECO:0000256" key="3">
    <source>
        <dbReference type="ARBA" id="ARBA00022692"/>
    </source>
</evidence>